<keyword evidence="2" id="KW-0472">Membrane</keyword>
<evidence type="ECO:0000313" key="4">
    <source>
        <dbReference type="Proteomes" id="UP000094626"/>
    </source>
</evidence>
<name>A0A1D8AER3_9SPHN</name>
<feature type="transmembrane region" description="Helical" evidence="2">
    <location>
        <begin position="51"/>
        <end position="68"/>
    </location>
</feature>
<geneLocation type="plasmid" evidence="3 4">
    <name>pSA2</name>
</geneLocation>
<evidence type="ECO:0000313" key="3">
    <source>
        <dbReference type="EMBL" id="AOR80593.1"/>
    </source>
</evidence>
<evidence type="ECO:0000256" key="1">
    <source>
        <dbReference type="SAM" id="MobiDB-lite"/>
    </source>
</evidence>
<dbReference type="AlphaFoldDB" id="A0A1D8AER3"/>
<keyword evidence="3" id="KW-0614">Plasmid</keyword>
<dbReference type="Proteomes" id="UP000094626">
    <property type="component" value="Plasmid pSA2"/>
</dbReference>
<keyword evidence="2" id="KW-1133">Transmembrane helix</keyword>
<reference evidence="4" key="1">
    <citation type="journal article" date="2017" name="J. Biotechnol.">
        <title>Complete genome sequence of Novosphingobium resinovorum SA1, a versatile xenobiotic-degrading bacterium capable of utilizing sulfanilic acid.</title>
        <authorList>
            <person name="Hegedus B."/>
            <person name="Kos P.B."/>
            <person name="Balint B."/>
            <person name="Maroti G."/>
            <person name="Gan H.M."/>
            <person name="Perei K."/>
            <person name="Rakhely G."/>
        </authorList>
    </citation>
    <scope>NUCLEOTIDE SEQUENCE [LARGE SCALE GENOMIC DNA]</scope>
    <source>
        <strain evidence="4">SA1</strain>
    </source>
</reference>
<feature type="region of interest" description="Disordered" evidence="1">
    <location>
        <begin position="95"/>
        <end position="117"/>
    </location>
</feature>
<protein>
    <submittedName>
        <fullName evidence="3">Uncharacterized protein</fullName>
    </submittedName>
</protein>
<sequence length="117" mass="12295">MRDAEGMSMEAAMPMLKILATTVGLTLGSLLVAVSLSCLAWWLATRAHHPRWGAPLLLIIVGGAWLAALGHSEFVKMATVFALVGSGLLYFVGREEQGGGPSRDTKPGRSAIPGGKH</sequence>
<keyword evidence="2" id="KW-0812">Transmembrane</keyword>
<dbReference type="KEGG" id="nre:BES08_27525"/>
<organism evidence="3 4">
    <name type="scientific">Novosphingobium resinovorum</name>
    <dbReference type="NCBI Taxonomy" id="158500"/>
    <lineage>
        <taxon>Bacteria</taxon>
        <taxon>Pseudomonadati</taxon>
        <taxon>Pseudomonadota</taxon>
        <taxon>Alphaproteobacteria</taxon>
        <taxon>Sphingomonadales</taxon>
        <taxon>Sphingomonadaceae</taxon>
        <taxon>Novosphingobium</taxon>
    </lineage>
</organism>
<proteinExistence type="predicted"/>
<evidence type="ECO:0000256" key="2">
    <source>
        <dbReference type="SAM" id="Phobius"/>
    </source>
</evidence>
<accession>A0A1D8AER3</accession>
<keyword evidence="4" id="KW-1185">Reference proteome</keyword>
<gene>
    <name evidence="3" type="ORF">BES08_27525</name>
</gene>
<dbReference type="EMBL" id="CP017077">
    <property type="protein sequence ID" value="AOR80593.1"/>
    <property type="molecule type" value="Genomic_DNA"/>
</dbReference>
<feature type="transmembrane region" description="Helical" evidence="2">
    <location>
        <begin position="18"/>
        <end position="44"/>
    </location>
</feature>
<feature type="compositionally biased region" description="Basic and acidic residues" evidence="1">
    <location>
        <begin position="95"/>
        <end position="107"/>
    </location>
</feature>